<protein>
    <submittedName>
        <fullName evidence="2">Uncharacterized protein</fullName>
    </submittedName>
</protein>
<evidence type="ECO:0000313" key="2">
    <source>
        <dbReference type="EMBL" id="KAK8510655.1"/>
    </source>
</evidence>
<name>A0ABR2BVH7_9ROSI</name>
<keyword evidence="3" id="KW-1185">Reference proteome</keyword>
<sequence>MHDADVHGAASTPETCVDSIPMTSQQNYAQSVDTPLVGAGSIDYIRNQGVGASNGTSPEHSGSNNISSHGDLNYDSNMPIPIPAALKSV</sequence>
<gene>
    <name evidence="2" type="ORF">V6N12_055582</name>
</gene>
<dbReference type="EMBL" id="JBBPBM010000084">
    <property type="protein sequence ID" value="KAK8510655.1"/>
    <property type="molecule type" value="Genomic_DNA"/>
</dbReference>
<evidence type="ECO:0000256" key="1">
    <source>
        <dbReference type="SAM" id="MobiDB-lite"/>
    </source>
</evidence>
<accession>A0ABR2BVH7</accession>
<proteinExistence type="predicted"/>
<feature type="compositionally biased region" description="Polar residues" evidence="1">
    <location>
        <begin position="50"/>
        <end position="76"/>
    </location>
</feature>
<organism evidence="2 3">
    <name type="scientific">Hibiscus sabdariffa</name>
    <name type="common">roselle</name>
    <dbReference type="NCBI Taxonomy" id="183260"/>
    <lineage>
        <taxon>Eukaryota</taxon>
        <taxon>Viridiplantae</taxon>
        <taxon>Streptophyta</taxon>
        <taxon>Embryophyta</taxon>
        <taxon>Tracheophyta</taxon>
        <taxon>Spermatophyta</taxon>
        <taxon>Magnoliopsida</taxon>
        <taxon>eudicotyledons</taxon>
        <taxon>Gunneridae</taxon>
        <taxon>Pentapetalae</taxon>
        <taxon>rosids</taxon>
        <taxon>malvids</taxon>
        <taxon>Malvales</taxon>
        <taxon>Malvaceae</taxon>
        <taxon>Malvoideae</taxon>
        <taxon>Hibiscus</taxon>
    </lineage>
</organism>
<feature type="region of interest" description="Disordered" evidence="1">
    <location>
        <begin position="1"/>
        <end position="22"/>
    </location>
</feature>
<comment type="caution">
    <text evidence="2">The sequence shown here is derived from an EMBL/GenBank/DDBJ whole genome shotgun (WGS) entry which is preliminary data.</text>
</comment>
<reference evidence="2 3" key="1">
    <citation type="journal article" date="2024" name="G3 (Bethesda)">
        <title>Genome assembly of Hibiscus sabdariffa L. provides insights into metabolisms of medicinal natural products.</title>
        <authorList>
            <person name="Kim T."/>
        </authorList>
    </citation>
    <scope>NUCLEOTIDE SEQUENCE [LARGE SCALE GENOMIC DNA]</scope>
    <source>
        <strain evidence="2">TK-2024</strain>
        <tissue evidence="2">Old leaves</tissue>
    </source>
</reference>
<feature type="region of interest" description="Disordered" evidence="1">
    <location>
        <begin position="48"/>
        <end position="89"/>
    </location>
</feature>
<dbReference type="Proteomes" id="UP001472677">
    <property type="component" value="Unassembled WGS sequence"/>
</dbReference>
<evidence type="ECO:0000313" key="3">
    <source>
        <dbReference type="Proteomes" id="UP001472677"/>
    </source>
</evidence>